<dbReference type="STRING" id="555500.I215_02683"/>
<reference evidence="1 2" key="1">
    <citation type="journal article" date="2012" name="J. Bacteriol.">
        <title>Genome Sequence of Galbibacter marinum Type Strain ck-I2-15.</title>
        <authorList>
            <person name="Lai Q."/>
            <person name="Li C."/>
            <person name="Shao Z."/>
        </authorList>
    </citation>
    <scope>NUCLEOTIDE SEQUENCE [LARGE SCALE GENOMIC DNA]</scope>
    <source>
        <strain evidence="2">ck-I2-15</strain>
    </source>
</reference>
<gene>
    <name evidence="1" type="ORF">I215_02683</name>
</gene>
<dbReference type="eggNOG" id="COG5434">
    <property type="taxonomic scope" value="Bacteria"/>
</dbReference>
<dbReference type="AlphaFoldDB" id="K2P5X3"/>
<dbReference type="EMBL" id="AMSG01000002">
    <property type="protein sequence ID" value="EKF56393.1"/>
    <property type="molecule type" value="Genomic_DNA"/>
</dbReference>
<dbReference type="InterPro" id="IPR011050">
    <property type="entry name" value="Pectin_lyase_fold/virulence"/>
</dbReference>
<organism evidence="1 2">
    <name type="scientific">Galbibacter marinus</name>
    <dbReference type="NCBI Taxonomy" id="555500"/>
    <lineage>
        <taxon>Bacteria</taxon>
        <taxon>Pseudomonadati</taxon>
        <taxon>Bacteroidota</taxon>
        <taxon>Flavobacteriia</taxon>
        <taxon>Flavobacteriales</taxon>
        <taxon>Flavobacteriaceae</taxon>
        <taxon>Galbibacter</taxon>
    </lineage>
</organism>
<dbReference type="SMART" id="SM00710">
    <property type="entry name" value="PbH1"/>
    <property type="match status" value="10"/>
</dbReference>
<keyword evidence="2" id="KW-1185">Reference proteome</keyword>
<accession>K2P5X3</accession>
<dbReference type="InterPro" id="IPR006626">
    <property type="entry name" value="PbH1"/>
</dbReference>
<sequence length="623" mass="69034">MLLFVSLVFMFISCDDDQVLDGFLNGDDENSEIIDPDPEPGTDDPYNVITDAVDIPCDYDFTTTTVNASLNISCDYDLKGQRISLPDGVKLNFDGGKITNGSLVFSSKGVIDGQLLNIDLQVEGDLAIEHPHFIFVPSRWDMVQGKTTDDKAFQNKENLNTAIELTHDLGMEVFEIDKLDAYFFGRRLTSHAPFSYEDNSIKVPSNTHFLMSDNTFIRVQPTNNPFSRLLMTFKAQNVIIEGGNLVGDRYLHDYSNVTDETGVSRNTHGYGSLVNIAGSQNITVDNVNIYEGEGDGVLVQISAIRNTDGSIKPGEMESSNVVIKNSLIDKCRRNNFSIIDANGVIIENNVISNAGGEDESGQDYAGTAPEVGIDLEAYRERRADGSLYKYERVTNVTIRNNKFVGNDVADVIVYTASFVDIIGNTFDNRVGVHAGHDVKIANNEFTAGDRITTQIAVSFDNFIVNDTEHLTYNIEVTGNTISGYDTSMKVGTQNVTVSENKLYDFVTGINITDIENAQISNNTLESNRSVSYGYFSRGNSIAKNVTIKGDKISVQHRPIYLNDLNKRLSGSVDRLLFDNCTFLSNRELYIYNSKNITIQNSEISERVEAVNSENIVLTNNQIL</sequence>
<dbReference type="InterPro" id="IPR012334">
    <property type="entry name" value="Pectin_lyas_fold"/>
</dbReference>
<evidence type="ECO:0000313" key="2">
    <source>
        <dbReference type="Proteomes" id="UP000007364"/>
    </source>
</evidence>
<dbReference type="Gene3D" id="2.160.20.10">
    <property type="entry name" value="Single-stranded right-handed beta-helix, Pectin lyase-like"/>
    <property type="match status" value="1"/>
</dbReference>
<comment type="caution">
    <text evidence="1">The sequence shown here is derived from an EMBL/GenBank/DDBJ whole genome shotgun (WGS) entry which is preliminary data.</text>
</comment>
<name>K2P5X3_9FLAO</name>
<proteinExistence type="predicted"/>
<dbReference type="Proteomes" id="UP000007364">
    <property type="component" value="Unassembled WGS sequence"/>
</dbReference>
<dbReference type="SUPFAM" id="SSF51126">
    <property type="entry name" value="Pectin lyase-like"/>
    <property type="match status" value="2"/>
</dbReference>
<protein>
    <submittedName>
        <fullName evidence="1">Uncharacterized protein</fullName>
    </submittedName>
</protein>
<evidence type="ECO:0000313" key="1">
    <source>
        <dbReference type="EMBL" id="EKF56393.1"/>
    </source>
</evidence>